<dbReference type="KEGG" id="maer:DAI18_15915"/>
<evidence type="ECO:0000256" key="3">
    <source>
        <dbReference type="ARBA" id="ARBA00022475"/>
    </source>
</evidence>
<feature type="transmembrane region" description="Helical" evidence="7">
    <location>
        <begin position="38"/>
        <end position="59"/>
    </location>
</feature>
<feature type="transmembrane region" description="Helical" evidence="7">
    <location>
        <begin position="71"/>
        <end position="95"/>
    </location>
</feature>
<dbReference type="GO" id="GO:0000041">
    <property type="term" value="P:transition metal ion transport"/>
    <property type="evidence" value="ECO:0007669"/>
    <property type="project" value="InterPro"/>
</dbReference>
<feature type="transmembrane region" description="Helical" evidence="7">
    <location>
        <begin position="12"/>
        <end position="32"/>
    </location>
</feature>
<organism evidence="8 9">
    <name type="scientific">Microvirgula aerodenitrificans</name>
    <dbReference type="NCBI Taxonomy" id="57480"/>
    <lineage>
        <taxon>Bacteria</taxon>
        <taxon>Pseudomonadati</taxon>
        <taxon>Pseudomonadota</taxon>
        <taxon>Betaproteobacteria</taxon>
        <taxon>Neisseriales</taxon>
        <taxon>Aquaspirillaceae</taxon>
        <taxon>Microvirgula</taxon>
    </lineage>
</organism>
<evidence type="ECO:0000256" key="5">
    <source>
        <dbReference type="ARBA" id="ARBA00022989"/>
    </source>
</evidence>
<evidence type="ECO:0000256" key="1">
    <source>
        <dbReference type="ARBA" id="ARBA00004651"/>
    </source>
</evidence>
<evidence type="ECO:0000256" key="6">
    <source>
        <dbReference type="ARBA" id="ARBA00023136"/>
    </source>
</evidence>
<dbReference type="Proteomes" id="UP000244173">
    <property type="component" value="Chromosome"/>
</dbReference>
<evidence type="ECO:0000256" key="7">
    <source>
        <dbReference type="SAM" id="Phobius"/>
    </source>
</evidence>
<name>A0A2S0PDC4_9NEIS</name>
<feature type="transmembrane region" description="Helical" evidence="7">
    <location>
        <begin position="143"/>
        <end position="162"/>
    </location>
</feature>
<evidence type="ECO:0000256" key="2">
    <source>
        <dbReference type="ARBA" id="ARBA00022448"/>
    </source>
</evidence>
<keyword evidence="5 7" id="KW-1133">Transmembrane helix</keyword>
<dbReference type="InterPro" id="IPR002751">
    <property type="entry name" value="CbiM/NikMN"/>
</dbReference>
<evidence type="ECO:0000256" key="4">
    <source>
        <dbReference type="ARBA" id="ARBA00022692"/>
    </source>
</evidence>
<dbReference type="EMBL" id="CP028519">
    <property type="protein sequence ID" value="AVY95361.1"/>
    <property type="molecule type" value="Genomic_DNA"/>
</dbReference>
<keyword evidence="2" id="KW-0813">Transport</keyword>
<keyword evidence="3" id="KW-1003">Cell membrane</keyword>
<dbReference type="OrthoDB" id="4710659at2"/>
<feature type="transmembrane region" description="Helical" evidence="7">
    <location>
        <begin position="101"/>
        <end position="122"/>
    </location>
</feature>
<gene>
    <name evidence="8" type="ORF">DAI18_15915</name>
</gene>
<dbReference type="AlphaFoldDB" id="A0A2S0PDC4"/>
<dbReference type="STRING" id="1122240.GCA_000620105_02752"/>
<keyword evidence="9" id="KW-1185">Reference proteome</keyword>
<dbReference type="GO" id="GO:0005886">
    <property type="term" value="C:plasma membrane"/>
    <property type="evidence" value="ECO:0007669"/>
    <property type="project" value="UniProtKB-SubCell"/>
</dbReference>
<proteinExistence type="predicted"/>
<reference evidence="8 9" key="1">
    <citation type="submission" date="2018-04" db="EMBL/GenBank/DDBJ databases">
        <title>Denitrifier Microvirgula.</title>
        <authorList>
            <person name="Anderson E."/>
            <person name="Jang J."/>
            <person name="Ishii S."/>
        </authorList>
    </citation>
    <scope>NUCLEOTIDE SEQUENCE [LARGE SCALE GENOMIC DNA]</scope>
    <source>
        <strain evidence="8 9">BE2.4</strain>
    </source>
</reference>
<evidence type="ECO:0000313" key="9">
    <source>
        <dbReference type="Proteomes" id="UP000244173"/>
    </source>
</evidence>
<dbReference type="Gene3D" id="1.10.1760.20">
    <property type="match status" value="1"/>
</dbReference>
<comment type="subcellular location">
    <subcellularLocation>
        <location evidence="1">Cell membrane</location>
        <topology evidence="1">Multi-pass membrane protein</topology>
    </subcellularLocation>
</comment>
<accession>A0A2S0PDC4</accession>
<dbReference type="RefSeq" id="WP_107889902.1">
    <property type="nucleotide sequence ID" value="NZ_CALFSO010000043.1"/>
</dbReference>
<keyword evidence="4 7" id="KW-0812">Transmembrane</keyword>
<keyword evidence="6 7" id="KW-0472">Membrane</keyword>
<sequence length="217" mass="23900">MHIEPGILNAAKVLYANVAAVGALAAFSPRLFTRPDNLVKTLLAAVFFSVFMEIFHLPVGASELHFVGASAVYFIFGFIPTLFGFAIGLLLQGLLFEPQDLVHLGVNSLSLMLPLVAAHGLLGRHFFADGERRRIRWAEVVKFDALYYSGVVAMVGFWLAFGEEPTPLYNWALFAVSYLPLVLCEPLFTCLVVRTLKPHADKLLISRFTCVKTLAVA</sequence>
<dbReference type="Pfam" id="PF01891">
    <property type="entry name" value="CbiM"/>
    <property type="match status" value="1"/>
</dbReference>
<feature type="transmembrane region" description="Helical" evidence="7">
    <location>
        <begin position="168"/>
        <end position="193"/>
    </location>
</feature>
<protein>
    <submittedName>
        <fullName evidence="8">Cobalamin biosynthesis protein CbiM</fullName>
    </submittedName>
</protein>
<evidence type="ECO:0000313" key="8">
    <source>
        <dbReference type="EMBL" id="AVY95361.1"/>
    </source>
</evidence>